<accession>A0A9K3I095</accession>
<dbReference type="Gramene" id="mRNA:HanXRQr2_Chr10g0456111">
    <property type="protein sequence ID" value="CDS:HanXRQr2_Chr10g0456111.1"/>
    <property type="gene ID" value="HanXRQr2_Chr10g0456111"/>
</dbReference>
<proteinExistence type="predicted"/>
<dbReference type="Proteomes" id="UP000215914">
    <property type="component" value="Unassembled WGS sequence"/>
</dbReference>
<reference evidence="1" key="1">
    <citation type="journal article" date="2017" name="Nature">
        <title>The sunflower genome provides insights into oil metabolism, flowering and Asterid evolution.</title>
        <authorList>
            <person name="Badouin H."/>
            <person name="Gouzy J."/>
            <person name="Grassa C.J."/>
            <person name="Murat F."/>
            <person name="Staton S.E."/>
            <person name="Cottret L."/>
            <person name="Lelandais-Briere C."/>
            <person name="Owens G.L."/>
            <person name="Carrere S."/>
            <person name="Mayjonade B."/>
            <person name="Legrand L."/>
            <person name="Gill N."/>
            <person name="Kane N.C."/>
            <person name="Bowers J.E."/>
            <person name="Hubner S."/>
            <person name="Bellec A."/>
            <person name="Berard A."/>
            <person name="Berges H."/>
            <person name="Blanchet N."/>
            <person name="Boniface M.C."/>
            <person name="Brunel D."/>
            <person name="Catrice O."/>
            <person name="Chaidir N."/>
            <person name="Claudel C."/>
            <person name="Donnadieu C."/>
            <person name="Faraut T."/>
            <person name="Fievet G."/>
            <person name="Helmstetter N."/>
            <person name="King M."/>
            <person name="Knapp S.J."/>
            <person name="Lai Z."/>
            <person name="Le Paslier M.C."/>
            <person name="Lippi Y."/>
            <person name="Lorenzon L."/>
            <person name="Mandel J.R."/>
            <person name="Marage G."/>
            <person name="Marchand G."/>
            <person name="Marquand E."/>
            <person name="Bret-Mestries E."/>
            <person name="Morien E."/>
            <person name="Nambeesan S."/>
            <person name="Nguyen T."/>
            <person name="Pegot-Espagnet P."/>
            <person name="Pouilly N."/>
            <person name="Raftis F."/>
            <person name="Sallet E."/>
            <person name="Schiex T."/>
            <person name="Thomas J."/>
            <person name="Vandecasteele C."/>
            <person name="Vares D."/>
            <person name="Vear F."/>
            <person name="Vautrin S."/>
            <person name="Crespi M."/>
            <person name="Mangin B."/>
            <person name="Burke J.M."/>
            <person name="Salse J."/>
            <person name="Munos S."/>
            <person name="Vincourt P."/>
            <person name="Rieseberg L.H."/>
            <person name="Langlade N.B."/>
        </authorList>
    </citation>
    <scope>NUCLEOTIDE SEQUENCE</scope>
    <source>
        <tissue evidence="1">Leaves</tissue>
    </source>
</reference>
<sequence>MENVLAISFNGVPFGEPVVLLGTLGEARLDAIPIGELAAWPTGSGMSSNML</sequence>
<reference evidence="1" key="2">
    <citation type="submission" date="2020-06" db="EMBL/GenBank/DDBJ databases">
        <title>Helianthus annuus Genome sequencing and assembly Release 2.</title>
        <authorList>
            <person name="Gouzy J."/>
            <person name="Langlade N."/>
            <person name="Munos S."/>
        </authorList>
    </citation>
    <scope>NUCLEOTIDE SEQUENCE</scope>
    <source>
        <tissue evidence="1">Leaves</tissue>
    </source>
</reference>
<organism evidence="1 2">
    <name type="scientific">Helianthus annuus</name>
    <name type="common">Common sunflower</name>
    <dbReference type="NCBI Taxonomy" id="4232"/>
    <lineage>
        <taxon>Eukaryota</taxon>
        <taxon>Viridiplantae</taxon>
        <taxon>Streptophyta</taxon>
        <taxon>Embryophyta</taxon>
        <taxon>Tracheophyta</taxon>
        <taxon>Spermatophyta</taxon>
        <taxon>Magnoliopsida</taxon>
        <taxon>eudicotyledons</taxon>
        <taxon>Gunneridae</taxon>
        <taxon>Pentapetalae</taxon>
        <taxon>asterids</taxon>
        <taxon>campanulids</taxon>
        <taxon>Asterales</taxon>
        <taxon>Asteraceae</taxon>
        <taxon>Asteroideae</taxon>
        <taxon>Heliantheae alliance</taxon>
        <taxon>Heliantheae</taxon>
        <taxon>Helianthus</taxon>
    </lineage>
</organism>
<gene>
    <name evidence="1" type="ORF">HanXRQr2_Chr10g0456111</name>
</gene>
<name>A0A9K3I095_HELAN</name>
<protein>
    <submittedName>
        <fullName evidence="1">Uncharacterized protein</fullName>
    </submittedName>
</protein>
<dbReference type="AlphaFoldDB" id="A0A9K3I095"/>
<comment type="caution">
    <text evidence="1">The sequence shown here is derived from an EMBL/GenBank/DDBJ whole genome shotgun (WGS) entry which is preliminary data.</text>
</comment>
<evidence type="ECO:0000313" key="2">
    <source>
        <dbReference type="Proteomes" id="UP000215914"/>
    </source>
</evidence>
<keyword evidence="2" id="KW-1185">Reference proteome</keyword>
<evidence type="ECO:0000313" key="1">
    <source>
        <dbReference type="EMBL" id="KAF5787727.1"/>
    </source>
</evidence>
<dbReference type="EMBL" id="MNCJ02000325">
    <property type="protein sequence ID" value="KAF5787727.1"/>
    <property type="molecule type" value="Genomic_DNA"/>
</dbReference>